<reference evidence="6" key="1">
    <citation type="journal article" date="2019" name="Int. J. Syst. Evol. Microbiol.">
        <title>The Global Catalogue of Microorganisms (GCM) 10K type strain sequencing project: providing services to taxonomists for standard genome sequencing and annotation.</title>
        <authorList>
            <consortium name="The Broad Institute Genomics Platform"/>
            <consortium name="The Broad Institute Genome Sequencing Center for Infectious Disease"/>
            <person name="Wu L."/>
            <person name="Ma J."/>
        </authorList>
    </citation>
    <scope>NUCLEOTIDE SEQUENCE [LARGE SCALE GENOMIC DNA]</scope>
    <source>
        <strain evidence="6">KCTC 42903</strain>
    </source>
</reference>
<dbReference type="RefSeq" id="WP_388012815.1">
    <property type="nucleotide sequence ID" value="NZ_JBHUDT010000001.1"/>
</dbReference>
<keyword evidence="3" id="KW-0472">Membrane</keyword>
<feature type="compositionally biased region" description="Polar residues" evidence="2">
    <location>
        <begin position="543"/>
        <end position="575"/>
    </location>
</feature>
<dbReference type="InterPro" id="IPR025295">
    <property type="entry name" value="eCIS_core_dom"/>
</dbReference>
<gene>
    <name evidence="5" type="ORF">ACFSQS_01190</name>
</gene>
<organism evidence="5 6">
    <name type="scientific">Gelatiniphilus marinus</name>
    <dbReference type="NCBI Taxonomy" id="1759464"/>
    <lineage>
        <taxon>Bacteria</taxon>
        <taxon>Pseudomonadati</taxon>
        <taxon>Bacteroidota</taxon>
        <taxon>Flavobacteriia</taxon>
        <taxon>Flavobacteriales</taxon>
        <taxon>Flavobacteriaceae</taxon>
        <taxon>Gelatiniphilus</taxon>
    </lineage>
</organism>
<proteinExistence type="predicted"/>
<keyword evidence="3" id="KW-1133">Transmembrane helix</keyword>
<feature type="region of interest" description="Disordered" evidence="2">
    <location>
        <begin position="433"/>
        <end position="498"/>
    </location>
</feature>
<dbReference type="Pfam" id="PF13699">
    <property type="entry name" value="eCIS_core"/>
    <property type="match status" value="1"/>
</dbReference>
<feature type="transmembrane region" description="Helical" evidence="3">
    <location>
        <begin position="1033"/>
        <end position="1055"/>
    </location>
</feature>
<feature type="region of interest" description="Disordered" evidence="2">
    <location>
        <begin position="519"/>
        <end position="575"/>
    </location>
</feature>
<evidence type="ECO:0000313" key="6">
    <source>
        <dbReference type="Proteomes" id="UP001597441"/>
    </source>
</evidence>
<evidence type="ECO:0000313" key="5">
    <source>
        <dbReference type="EMBL" id="MFD2533702.1"/>
    </source>
</evidence>
<evidence type="ECO:0000256" key="3">
    <source>
        <dbReference type="SAM" id="Phobius"/>
    </source>
</evidence>
<accession>A0ABW5JQI0</accession>
<name>A0ABW5JQI0_9FLAO</name>
<feature type="compositionally biased region" description="Polar residues" evidence="2">
    <location>
        <begin position="478"/>
        <end position="498"/>
    </location>
</feature>
<keyword evidence="3" id="KW-0812">Transmembrane</keyword>
<evidence type="ECO:0000256" key="1">
    <source>
        <dbReference type="SAM" id="Coils"/>
    </source>
</evidence>
<keyword evidence="6" id="KW-1185">Reference proteome</keyword>
<comment type="caution">
    <text evidence="5">The sequence shown here is derived from an EMBL/GenBank/DDBJ whole genome shotgun (WGS) entry which is preliminary data.</text>
</comment>
<sequence>MFKSATADRASAKSSNSSPFHRETEQETFIQPKLNVGKPNDKYEIEADTIADKVVNQTNLHTKSSFFPPVTNIQKKDIQKQEDNKIIQEKPIAQTITPVVQLEAVEDEETIQEKYQNSKNEDALQKKQEDHVENVQAKTEKQTHPLANLGTRIQQNRGRGKPLANPILSKMQQGFGADFSGVKIHTDSESVSMNRDLGSRAFTNKNNIFFNAGEFNPQSKNGQTLLAHELTHTIQQGASVAIQKPEANLETPLADTTVEQDNETADVFNTNTTNQAAIESELPEIDTRVETQEEDNLEGGQESLENSENIVEAEDAEASESVEVFPMSPEEDPAFNALQDRVEGAAQNQQTTAPAQQEAQAAQVAAAIPSNERMGAAQANQVEVMDEQEPEAFNAEAFKAALMQRIESMQLPENQEEATDFEDNNNIQEISDAASEDASQAQEHTAGPISEATAATPNVDTVPEREVIALPEAPIGSAPTSVNANTAMPNPRPNSQVTQPLQENMQEVDQQMIDNEVTEEQLARSNEPEFTSALDSRSEARTNTDTAPSQFRQQESQALGNSQQQAEAASATNLESMHGDRSNILNEVVSQQTETGTQNTAERERISNEINDIYNTTKTDVEAILEELDAKVTEKFDKAARQAKLKFENYVTREMNRYKDRRYSGLRGAARWLVDKFKGLPDEVNQFFVDGRALYIAEMDRALTDISNYVAEQLTKAQQRIETGKQDVTTYVESLPENLQSIGEEASEAIQDRFDQLSDDVNSKQDELIDSLAQQYNDSLQEVDARIEEMQAANRGLIDMALDAINGVIDTIRQLKQLISDLLAEIRSSIAIIMADPIGFVSNLFAGVKQGFDNFVSNIQTHLIAGFVQWLTGALGPVGITIPENLFSLKGIFSLVMQVLGLTWDYMRQKAVKLLGEPVVRAMEFGLEMFQIIKEKGIEGIWEYIKEQFTDLKETIMDSIKDMLIVQVIQAGIRWLVSLLIPGAGFIKAIMAIKDFIVFFVESAIMLIPTLIEAIRAMAVGSISMVANAVERGLATLLPLVIKLFARIIGLGGLVKKVQKIIKKIRKRIDRAINKLILKAKKAARKLLRRLGIGRSGEEDDGDEDVKQLAERRVIEGLGQDFTTERARQIVTRVLADLRPQGLDNLQITPIPNLEDEFYLDATASPLSHLLKLRPKIKNTRPAVTLAVRITLNPEQSFQVATENREIIPGYVRPYVVEGQPGIESGTVGTREFPSRHSQDGTFDFASLATRGRVSGSVGGAILIPSTPSNVIELLTWSNGGIQTNVCHNDSHAEHQFVEWFNTQSTSFKAGINQVELSLQSLSPCAFCVSDLIRVINDSNLNSSTVFTISWSKVFATKGVCRELDSTDESLNRLRNAGWNISGPMPSGEAATSEEMTIEQIQST</sequence>
<dbReference type="Gene3D" id="1.20.5.1230">
    <property type="entry name" value="Apolipoprotein A-I"/>
    <property type="match status" value="1"/>
</dbReference>
<feature type="coiled-coil region" evidence="1">
    <location>
        <begin position="747"/>
        <end position="800"/>
    </location>
</feature>
<dbReference type="EMBL" id="JBHULK010000001">
    <property type="protein sequence ID" value="MFD2533702.1"/>
    <property type="molecule type" value="Genomic_DNA"/>
</dbReference>
<feature type="domain" description="eCIS core" evidence="4">
    <location>
        <begin position="162"/>
        <end position="238"/>
    </location>
</feature>
<feature type="transmembrane region" description="Helical" evidence="3">
    <location>
        <begin position="973"/>
        <end position="993"/>
    </location>
</feature>
<feature type="region of interest" description="Disordered" evidence="2">
    <location>
        <begin position="1382"/>
        <end position="1404"/>
    </location>
</feature>
<feature type="region of interest" description="Disordered" evidence="2">
    <location>
        <begin position="1"/>
        <end position="40"/>
    </location>
</feature>
<feature type="region of interest" description="Disordered" evidence="2">
    <location>
        <begin position="344"/>
        <end position="365"/>
    </location>
</feature>
<evidence type="ECO:0000256" key="2">
    <source>
        <dbReference type="SAM" id="MobiDB-lite"/>
    </source>
</evidence>
<keyword evidence="1" id="KW-0175">Coiled coil</keyword>
<dbReference type="SUPFAM" id="SSF58113">
    <property type="entry name" value="Apolipoprotein A-I"/>
    <property type="match status" value="1"/>
</dbReference>
<dbReference type="Proteomes" id="UP001597441">
    <property type="component" value="Unassembled WGS sequence"/>
</dbReference>
<feature type="compositionally biased region" description="Low complexity" evidence="2">
    <location>
        <begin position="345"/>
        <end position="365"/>
    </location>
</feature>
<feature type="compositionally biased region" description="Low complexity" evidence="2">
    <location>
        <begin position="433"/>
        <end position="443"/>
    </location>
</feature>
<feature type="transmembrane region" description="Helical" evidence="3">
    <location>
        <begin position="1005"/>
        <end position="1027"/>
    </location>
</feature>
<protein>
    <submittedName>
        <fullName evidence="5">DUF4157 domain-containing protein</fullName>
    </submittedName>
</protein>
<evidence type="ECO:0000259" key="4">
    <source>
        <dbReference type="Pfam" id="PF13699"/>
    </source>
</evidence>